<dbReference type="SMART" id="SM00248">
    <property type="entry name" value="ANK"/>
    <property type="match status" value="12"/>
</dbReference>
<evidence type="ECO:0000313" key="4">
    <source>
        <dbReference type="EMBL" id="NDV30967.1"/>
    </source>
</evidence>
<dbReference type="InterPro" id="IPR002110">
    <property type="entry name" value="Ankyrin_rpt"/>
</dbReference>
<evidence type="ECO:0000256" key="3">
    <source>
        <dbReference type="PROSITE-ProRule" id="PRU00023"/>
    </source>
</evidence>
<dbReference type="InterPro" id="IPR036770">
    <property type="entry name" value="Ankyrin_rpt-contain_sf"/>
</dbReference>
<dbReference type="Gene3D" id="1.25.40.20">
    <property type="entry name" value="Ankyrin repeat-containing domain"/>
    <property type="match status" value="3"/>
</dbReference>
<evidence type="ECO:0000256" key="2">
    <source>
        <dbReference type="ARBA" id="ARBA00023043"/>
    </source>
</evidence>
<dbReference type="PROSITE" id="PS50297">
    <property type="entry name" value="ANK_REP_REGION"/>
    <property type="match status" value="6"/>
</dbReference>
<protein>
    <submittedName>
        <fullName evidence="4">Uncharacterized protein</fullName>
    </submittedName>
</protein>
<feature type="repeat" description="ANK" evidence="3">
    <location>
        <begin position="253"/>
        <end position="285"/>
    </location>
</feature>
<dbReference type="PANTHER" id="PTHR24123:SF33">
    <property type="entry name" value="PROTEIN HOS4"/>
    <property type="match status" value="1"/>
</dbReference>
<organism evidence="4">
    <name type="scientific">Arcella intermedia</name>
    <dbReference type="NCBI Taxonomy" id="1963864"/>
    <lineage>
        <taxon>Eukaryota</taxon>
        <taxon>Amoebozoa</taxon>
        <taxon>Tubulinea</taxon>
        <taxon>Elardia</taxon>
        <taxon>Arcellinida</taxon>
        <taxon>Sphaerothecina</taxon>
        <taxon>Arcellidae</taxon>
        <taxon>Arcella</taxon>
    </lineage>
</organism>
<evidence type="ECO:0000256" key="1">
    <source>
        <dbReference type="ARBA" id="ARBA00022737"/>
    </source>
</evidence>
<dbReference type="InterPro" id="IPR051165">
    <property type="entry name" value="Multifunctional_ANK_Repeat"/>
</dbReference>
<name>A0A6B2L239_9EUKA</name>
<feature type="repeat" description="ANK" evidence="3">
    <location>
        <begin position="318"/>
        <end position="350"/>
    </location>
</feature>
<dbReference type="PANTHER" id="PTHR24123">
    <property type="entry name" value="ANKYRIN REPEAT-CONTAINING"/>
    <property type="match status" value="1"/>
</dbReference>
<dbReference type="EMBL" id="GIBP01001998">
    <property type="protein sequence ID" value="NDV30967.1"/>
    <property type="molecule type" value="Transcribed_RNA"/>
</dbReference>
<feature type="repeat" description="ANK" evidence="3">
    <location>
        <begin position="71"/>
        <end position="93"/>
    </location>
</feature>
<feature type="repeat" description="ANK" evidence="3">
    <location>
        <begin position="36"/>
        <end position="68"/>
    </location>
</feature>
<sequence>MNSRCTALILAVDSGNEEVSSLLIEKNAMVAKTQADGCTALHIAAKKGYFNICQKILQSKQQFDVEGKNNEGHSPMHLAVVNGNTSIVELLLKDKSTVKEHLLYLAVKSNHAGTVNLLLENKASCRYKDENEKSILQVAIENKNIDILKSLLEKDKKIVNKTWKSGHTALHYTVQNSYPKEIIKLLVDYNADPSKEIKKEESAFDIASPEIQSILVRAIDLSWLEGGIIHTDVMKKFLERHAPKHFINGKSKNGRTALHWICHHGKTEIVSHLLELKADIKEQDENGETPICLAIKAGHLDLVRYLVKMNYHTTPLYNEKTFLHVAAAEGKEDIVSFLINNGAELNAMDNNGRTPLQYAITAKNNNIVTLLIQKKADITTSDKYGANSLHWAARAGDLGILKHLLTLNSHKQFINQPNIYHFTPLDYANMEKNQEVLNTLQQVGAVAKPPVDKKDERGHPLRLNHAFHGPPQPCHQCNKQTPIYFHCADCAVVKCYECVSLTLGQ</sequence>
<feature type="repeat" description="ANK" evidence="3">
    <location>
        <begin position="286"/>
        <end position="308"/>
    </location>
</feature>
<dbReference type="Pfam" id="PF12796">
    <property type="entry name" value="Ank_2"/>
    <property type="match status" value="4"/>
</dbReference>
<dbReference type="AlphaFoldDB" id="A0A6B2L239"/>
<keyword evidence="2 3" id="KW-0040">ANK repeat</keyword>
<accession>A0A6B2L239</accession>
<dbReference type="SUPFAM" id="SSF48403">
    <property type="entry name" value="Ankyrin repeat"/>
    <property type="match status" value="2"/>
</dbReference>
<reference evidence="4" key="1">
    <citation type="journal article" date="2020" name="J. Eukaryot. Microbiol.">
        <title>De novo Sequencing, Assembly and Annotation of the Transcriptome for the Free-Living Testate Amoeba Arcella intermedia.</title>
        <authorList>
            <person name="Ribeiro G.M."/>
            <person name="Porfirio-Sousa A.L."/>
            <person name="Maurer-Alcala X.X."/>
            <person name="Katz L.A."/>
            <person name="Lahr D.J.G."/>
        </authorList>
    </citation>
    <scope>NUCLEOTIDE SEQUENCE</scope>
</reference>
<feature type="repeat" description="ANK" evidence="3">
    <location>
        <begin position="165"/>
        <end position="198"/>
    </location>
</feature>
<keyword evidence="1" id="KW-0677">Repeat</keyword>
<feature type="repeat" description="ANK" evidence="3">
    <location>
        <begin position="351"/>
        <end position="383"/>
    </location>
</feature>
<dbReference type="PROSITE" id="PS50088">
    <property type="entry name" value="ANK_REPEAT"/>
    <property type="match status" value="7"/>
</dbReference>
<proteinExistence type="predicted"/>
<dbReference type="PRINTS" id="PR01415">
    <property type="entry name" value="ANKYRIN"/>
</dbReference>